<dbReference type="InterPro" id="IPR041916">
    <property type="entry name" value="Anti_sigma_zinc_sf"/>
</dbReference>
<feature type="transmembrane region" description="Helical" evidence="1">
    <location>
        <begin position="92"/>
        <end position="111"/>
    </location>
</feature>
<gene>
    <name evidence="2" type="ORF">HMPREF9194_00801</name>
</gene>
<keyword evidence="1" id="KW-0472">Membrane</keyword>
<dbReference type="Proteomes" id="UP000014541">
    <property type="component" value="Unassembled WGS sequence"/>
</dbReference>
<organism evidence="2 3">
    <name type="scientific">Treponema maltophilum ATCC 51939</name>
    <dbReference type="NCBI Taxonomy" id="1125699"/>
    <lineage>
        <taxon>Bacteria</taxon>
        <taxon>Pseudomonadati</taxon>
        <taxon>Spirochaetota</taxon>
        <taxon>Spirochaetia</taxon>
        <taxon>Spirochaetales</taxon>
        <taxon>Treponemataceae</taxon>
        <taxon>Treponema</taxon>
    </lineage>
</organism>
<evidence type="ECO:0000313" key="2">
    <source>
        <dbReference type="EMBL" id="EPF30484.1"/>
    </source>
</evidence>
<dbReference type="eggNOG" id="COG5662">
    <property type="taxonomic scope" value="Bacteria"/>
</dbReference>
<comment type="caution">
    <text evidence="2">The sequence shown here is derived from an EMBL/GenBank/DDBJ whole genome shotgun (WGS) entry which is preliminary data.</text>
</comment>
<keyword evidence="3" id="KW-1185">Reference proteome</keyword>
<name>S3L133_TREMA</name>
<sequence length="217" mass="23408">MSTCPGKDIHCLYADNELQEPFKTEFEKHTEGCPHCRKVLEHYLFLRKALESDAASSDLSDSRLAEGYLRLKAQLSYKTVVMPDKPFSALSFSVKLVPAAAVLALAVALPLRFFGKTAQSSYPAAVSTAAVRAEPIRNGGVFSSETLPASSLASALGTDYTVNIDMPKLTAMDVFKPQLSSSNESAMQIPLTGVSHIPFAQNVDIKLPSYGAEGSFK</sequence>
<dbReference type="STRING" id="1125699.HMPREF9194_00801"/>
<evidence type="ECO:0000256" key="1">
    <source>
        <dbReference type="SAM" id="Phobius"/>
    </source>
</evidence>
<dbReference type="Gene3D" id="1.10.10.1320">
    <property type="entry name" value="Anti-sigma factor, zinc-finger domain"/>
    <property type="match status" value="1"/>
</dbReference>
<accession>S3L133</accession>
<keyword evidence="1" id="KW-0812">Transmembrane</keyword>
<proteinExistence type="predicted"/>
<reference evidence="2 3" key="1">
    <citation type="submission" date="2013-04" db="EMBL/GenBank/DDBJ databases">
        <title>The Genome Sequence of Treponema maltophilum ATCC 51939.</title>
        <authorList>
            <consortium name="The Broad Institute Genomics Platform"/>
            <person name="Earl A."/>
            <person name="Ward D."/>
            <person name="Feldgarden M."/>
            <person name="Gevers D."/>
            <person name="Leonetti C."/>
            <person name="Blanton J.M."/>
            <person name="Dewhirst F.E."/>
            <person name="Izard J."/>
            <person name="Walker B."/>
            <person name="Young S."/>
            <person name="Zeng Q."/>
            <person name="Gargeya S."/>
            <person name="Fitzgerald M."/>
            <person name="Haas B."/>
            <person name="Abouelleil A."/>
            <person name="Allen A.W."/>
            <person name="Alvarado L."/>
            <person name="Arachchi H.M."/>
            <person name="Berlin A.M."/>
            <person name="Chapman S.B."/>
            <person name="Gainer-Dewar J."/>
            <person name="Goldberg J."/>
            <person name="Griggs A."/>
            <person name="Gujja S."/>
            <person name="Hansen M."/>
            <person name="Howarth C."/>
            <person name="Imamovic A."/>
            <person name="Ireland A."/>
            <person name="Larimer J."/>
            <person name="McCowan C."/>
            <person name="Murphy C."/>
            <person name="Pearson M."/>
            <person name="Poon T.W."/>
            <person name="Priest M."/>
            <person name="Roberts A."/>
            <person name="Saif S."/>
            <person name="Shea T."/>
            <person name="Sisk P."/>
            <person name="Sykes S."/>
            <person name="Wortman J."/>
            <person name="Nusbaum C."/>
            <person name="Birren B."/>
        </authorList>
    </citation>
    <scope>NUCLEOTIDE SEQUENCE [LARGE SCALE GENOMIC DNA]</scope>
    <source>
        <strain evidence="2 3">ATCC 51939</strain>
    </source>
</reference>
<dbReference type="HOGENOM" id="CLU_1260988_0_0_12"/>
<dbReference type="EMBL" id="ATFF01000006">
    <property type="protein sequence ID" value="EPF30484.1"/>
    <property type="molecule type" value="Genomic_DNA"/>
</dbReference>
<dbReference type="PATRIC" id="fig|1125699.3.peg.815"/>
<evidence type="ECO:0000313" key="3">
    <source>
        <dbReference type="Proteomes" id="UP000014541"/>
    </source>
</evidence>
<dbReference type="OrthoDB" id="362821at2"/>
<keyword evidence="1" id="KW-1133">Transmembrane helix</keyword>
<dbReference type="RefSeq" id="WP_016525095.1">
    <property type="nucleotide sequence ID" value="NZ_KE332518.1"/>
</dbReference>
<evidence type="ECO:0008006" key="4">
    <source>
        <dbReference type="Google" id="ProtNLM"/>
    </source>
</evidence>
<dbReference type="AlphaFoldDB" id="S3L133"/>
<protein>
    <recommendedName>
        <fullName evidence="4">Zinc-finger domain-containing protein</fullName>
    </recommendedName>
</protein>